<sequence>MRILFVPLSGATHYYPQVVLAWAFRAAGHDVRVAAQPSLTGVVARSGMTAVEVGRGYDFAEHATDLPAVVQRHLGRLPSSIEEAREIAATLPPEVLRELDEAKYLPQAAAAEAMAADLLEFTRGWRPDLVVADHAALTGPLVAERAGAPLVRNLYGPWTGATVPYPGRGMPVGDWPDVVRRLFERCGVEVREDYTAATVDPCPETMQVPGIARRVPVRHVPYNDSGPLPGWLREPPARPRVCVTLGTLTEKSVAGSTETLIQRIIAALAGFDVEIVIAARSSAGGSVGTLPANARVVHDLPLHLLLPSCAAIIHHGGAGNVMTAAYHAVPQIGVTQVPDNTFESESMAATGAGVSLRADRADADALKAAAATVLLEEGTGAAAARLRTEILAQPAPARVARTLLELVRAPVREPA</sequence>
<comment type="similarity">
    <text evidence="1">Belongs to the glycosyltransferase 28 family.</text>
</comment>
<dbReference type="GO" id="GO:0016758">
    <property type="term" value="F:hexosyltransferase activity"/>
    <property type="evidence" value="ECO:0007669"/>
    <property type="project" value="UniProtKB-ARBA"/>
</dbReference>
<evidence type="ECO:0000313" key="7">
    <source>
        <dbReference type="Proteomes" id="UP000254425"/>
    </source>
</evidence>
<dbReference type="Pfam" id="PF21036">
    <property type="entry name" value="EryCIII-like_N"/>
    <property type="match status" value="1"/>
</dbReference>
<dbReference type="KEGG" id="sarm:DVA86_31885"/>
<dbReference type="CDD" id="cd03784">
    <property type="entry name" value="GT1_Gtf-like"/>
    <property type="match status" value="1"/>
</dbReference>
<dbReference type="InterPro" id="IPR048284">
    <property type="entry name" value="EryCIII-like_N"/>
</dbReference>
<keyword evidence="2" id="KW-0328">Glycosyltransferase</keyword>
<dbReference type="Pfam" id="PF06722">
    <property type="entry name" value="EryCIII-like_C"/>
    <property type="match status" value="1"/>
</dbReference>
<dbReference type="InterPro" id="IPR050426">
    <property type="entry name" value="Glycosyltransferase_28"/>
</dbReference>
<dbReference type="FunFam" id="3.40.50.2000:FF:000072">
    <property type="entry name" value="Glycosyl transferase"/>
    <property type="match status" value="1"/>
</dbReference>
<dbReference type="GO" id="GO:0008194">
    <property type="term" value="F:UDP-glycosyltransferase activity"/>
    <property type="evidence" value="ECO:0007669"/>
    <property type="project" value="InterPro"/>
</dbReference>
<evidence type="ECO:0000256" key="2">
    <source>
        <dbReference type="ARBA" id="ARBA00022676"/>
    </source>
</evidence>
<dbReference type="Gene3D" id="3.40.50.2000">
    <property type="entry name" value="Glycogen Phosphorylase B"/>
    <property type="match status" value="2"/>
</dbReference>
<evidence type="ECO:0000256" key="3">
    <source>
        <dbReference type="ARBA" id="ARBA00022679"/>
    </source>
</evidence>
<gene>
    <name evidence="6" type="ORF">DVA86_31885</name>
</gene>
<keyword evidence="3" id="KW-0808">Transferase</keyword>
<dbReference type="EMBL" id="CP031320">
    <property type="protein sequence ID" value="AXK36493.1"/>
    <property type="molecule type" value="Genomic_DNA"/>
</dbReference>
<evidence type="ECO:0000259" key="4">
    <source>
        <dbReference type="Pfam" id="PF06722"/>
    </source>
</evidence>
<name>A0A345XXX7_9ACTN</name>
<dbReference type="AlphaFoldDB" id="A0A345XXX7"/>
<dbReference type="PANTHER" id="PTHR48050">
    <property type="entry name" value="STEROL 3-BETA-GLUCOSYLTRANSFERASE"/>
    <property type="match status" value="1"/>
</dbReference>
<dbReference type="InterPro" id="IPR010610">
    <property type="entry name" value="EryCIII-like_C"/>
</dbReference>
<evidence type="ECO:0000256" key="1">
    <source>
        <dbReference type="ARBA" id="ARBA00006962"/>
    </source>
</evidence>
<dbReference type="RefSeq" id="WP_208883445.1">
    <property type="nucleotide sequence ID" value="NZ_CP031320.1"/>
</dbReference>
<reference evidence="6 7" key="1">
    <citation type="submission" date="2018-07" db="EMBL/GenBank/DDBJ databases">
        <title>Draft genome of the type strain Streptomyces armeniacus ATCC 15676.</title>
        <authorList>
            <person name="Labana P."/>
            <person name="Gosse J.T."/>
            <person name="Boddy C.N."/>
        </authorList>
    </citation>
    <scope>NUCLEOTIDE SEQUENCE [LARGE SCALE GENOMIC DNA]</scope>
    <source>
        <strain evidence="6 7">ATCC 15676</strain>
    </source>
</reference>
<dbReference type="PANTHER" id="PTHR48050:SF13">
    <property type="entry name" value="STEROL 3-BETA-GLUCOSYLTRANSFERASE UGT80A2"/>
    <property type="match status" value="1"/>
</dbReference>
<feature type="domain" description="Erythromycin biosynthesis protein CIII-like N-terminal" evidence="5">
    <location>
        <begin position="22"/>
        <end position="246"/>
    </location>
</feature>
<dbReference type="SUPFAM" id="SSF53756">
    <property type="entry name" value="UDP-Glycosyltransferase/glycogen phosphorylase"/>
    <property type="match status" value="1"/>
</dbReference>
<organism evidence="6 7">
    <name type="scientific">Streptomyces armeniacus</name>
    <dbReference type="NCBI Taxonomy" id="83291"/>
    <lineage>
        <taxon>Bacteria</taxon>
        <taxon>Bacillati</taxon>
        <taxon>Actinomycetota</taxon>
        <taxon>Actinomycetes</taxon>
        <taxon>Kitasatosporales</taxon>
        <taxon>Streptomycetaceae</taxon>
        <taxon>Streptomyces</taxon>
    </lineage>
</organism>
<dbReference type="Proteomes" id="UP000254425">
    <property type="component" value="Chromosome"/>
</dbReference>
<keyword evidence="7" id="KW-1185">Reference proteome</keyword>
<dbReference type="InterPro" id="IPR002213">
    <property type="entry name" value="UDP_glucos_trans"/>
</dbReference>
<proteinExistence type="inferred from homology"/>
<feature type="domain" description="Erythromycin biosynthesis protein CIII-like C-terminal" evidence="4">
    <location>
        <begin position="263"/>
        <end position="406"/>
    </location>
</feature>
<evidence type="ECO:0000313" key="6">
    <source>
        <dbReference type="EMBL" id="AXK36493.1"/>
    </source>
</evidence>
<dbReference type="GO" id="GO:0017000">
    <property type="term" value="P:antibiotic biosynthetic process"/>
    <property type="evidence" value="ECO:0007669"/>
    <property type="project" value="UniProtKB-ARBA"/>
</dbReference>
<evidence type="ECO:0000259" key="5">
    <source>
        <dbReference type="Pfam" id="PF21036"/>
    </source>
</evidence>
<protein>
    <submittedName>
        <fullName evidence="6">DUF1205 domain-containing protein</fullName>
    </submittedName>
</protein>
<accession>A0A345XXX7</accession>